<protein>
    <submittedName>
        <fullName evidence="2">Putative secreted peptide</fullName>
    </submittedName>
</protein>
<feature type="chain" id="PRO_5014656296" evidence="1">
    <location>
        <begin position="18"/>
        <end position="146"/>
    </location>
</feature>
<organism evidence="2">
    <name type="scientific">Anopheles braziliensis</name>
    <dbReference type="NCBI Taxonomy" id="58242"/>
    <lineage>
        <taxon>Eukaryota</taxon>
        <taxon>Metazoa</taxon>
        <taxon>Ecdysozoa</taxon>
        <taxon>Arthropoda</taxon>
        <taxon>Hexapoda</taxon>
        <taxon>Insecta</taxon>
        <taxon>Pterygota</taxon>
        <taxon>Neoptera</taxon>
        <taxon>Endopterygota</taxon>
        <taxon>Diptera</taxon>
        <taxon>Nematocera</taxon>
        <taxon>Culicoidea</taxon>
        <taxon>Culicidae</taxon>
        <taxon>Anophelinae</taxon>
        <taxon>Anopheles</taxon>
    </lineage>
</organism>
<reference evidence="2" key="1">
    <citation type="submission" date="2018-01" db="EMBL/GenBank/DDBJ databases">
        <title>An insight into the sialome of Amazonian anophelines.</title>
        <authorList>
            <person name="Ribeiro J.M."/>
            <person name="Scarpassa V."/>
            <person name="Calvo E."/>
        </authorList>
    </citation>
    <scope>NUCLEOTIDE SEQUENCE</scope>
    <source>
        <tissue evidence="2">Salivary glands</tissue>
    </source>
</reference>
<name>A0A2M3ZPA7_9DIPT</name>
<keyword evidence="1" id="KW-0732">Signal</keyword>
<dbReference type="AlphaFoldDB" id="A0A2M3ZPA7"/>
<proteinExistence type="predicted"/>
<sequence length="146" mass="15840">MLLLLLLLLTSSRLARQLLVLFGLFRFLFRWRRNRHRCADLAYTCRAAKRGAATATNTNTTSGAAWTGVDIVVTIVTKADAIDLIGRTVPHLMVLVAIVQGAFAVVHHLQVGAARIKILDRVRIGDAVNCLPAHTDTVERGGATGT</sequence>
<evidence type="ECO:0000313" key="2">
    <source>
        <dbReference type="EMBL" id="MBW30417.1"/>
    </source>
</evidence>
<feature type="signal peptide" evidence="1">
    <location>
        <begin position="1"/>
        <end position="17"/>
    </location>
</feature>
<accession>A0A2M3ZPA7</accession>
<evidence type="ECO:0000256" key="1">
    <source>
        <dbReference type="SAM" id="SignalP"/>
    </source>
</evidence>
<dbReference type="EMBL" id="GGFM01009666">
    <property type="protein sequence ID" value="MBW30417.1"/>
    <property type="molecule type" value="Transcribed_RNA"/>
</dbReference>